<dbReference type="PANTHER" id="PTHR33755">
    <property type="entry name" value="TOXIN PARE1-RELATED"/>
    <property type="match status" value="1"/>
</dbReference>
<dbReference type="Gene3D" id="3.30.2310.20">
    <property type="entry name" value="RelE-like"/>
    <property type="match status" value="1"/>
</dbReference>
<sequence>MKYSFHEDAERDFFAAIEYYEKCQSGLGLEFSEEIHAAIERIREHPNVWTAVDSKTRRCLTNRFPYGILYRVVESHIWIMAVMHLHRKPDYWTNRA</sequence>
<dbReference type="EMBL" id="CAADFK010000153">
    <property type="protein sequence ID" value="VFK18821.1"/>
    <property type="molecule type" value="Genomic_DNA"/>
</dbReference>
<dbReference type="Pfam" id="PF05016">
    <property type="entry name" value="ParE_toxin"/>
    <property type="match status" value="1"/>
</dbReference>
<protein>
    <submittedName>
        <fullName evidence="3">ParE toxin of type II toxin-antitoxin system, parDE</fullName>
    </submittedName>
</protein>
<comment type="similarity">
    <text evidence="1">Belongs to the RelE toxin family.</text>
</comment>
<reference evidence="3" key="1">
    <citation type="submission" date="2019-02" db="EMBL/GenBank/DDBJ databases">
        <authorList>
            <person name="Gruber-Vodicka R. H."/>
            <person name="Seah K. B. B."/>
        </authorList>
    </citation>
    <scope>NUCLEOTIDE SEQUENCE</scope>
    <source>
        <strain evidence="3">BECK_S313</strain>
    </source>
</reference>
<evidence type="ECO:0000256" key="2">
    <source>
        <dbReference type="ARBA" id="ARBA00022649"/>
    </source>
</evidence>
<name>A0A450WP42_9GAMM</name>
<accession>A0A450WP42</accession>
<dbReference type="InterPro" id="IPR007712">
    <property type="entry name" value="RelE/ParE_toxin"/>
</dbReference>
<gene>
    <name evidence="3" type="ORF">BECKLPF1236B_GA0070989_11538</name>
</gene>
<dbReference type="InterPro" id="IPR035093">
    <property type="entry name" value="RelE/ParE_toxin_dom_sf"/>
</dbReference>
<proteinExistence type="inferred from homology"/>
<dbReference type="AlphaFoldDB" id="A0A450WP42"/>
<organism evidence="3">
    <name type="scientific">Candidatus Kentrum sp. LPFa</name>
    <dbReference type="NCBI Taxonomy" id="2126335"/>
    <lineage>
        <taxon>Bacteria</taxon>
        <taxon>Pseudomonadati</taxon>
        <taxon>Pseudomonadota</taxon>
        <taxon>Gammaproteobacteria</taxon>
        <taxon>Candidatus Kentrum</taxon>
    </lineage>
</organism>
<keyword evidence="2" id="KW-1277">Toxin-antitoxin system</keyword>
<dbReference type="PANTHER" id="PTHR33755:SF8">
    <property type="entry name" value="TOXIN PARE2"/>
    <property type="match status" value="1"/>
</dbReference>
<evidence type="ECO:0000313" key="3">
    <source>
        <dbReference type="EMBL" id="VFK18821.1"/>
    </source>
</evidence>
<dbReference type="InterPro" id="IPR051803">
    <property type="entry name" value="TA_system_RelE-like_toxin"/>
</dbReference>
<evidence type="ECO:0000256" key="1">
    <source>
        <dbReference type="ARBA" id="ARBA00006226"/>
    </source>
</evidence>